<organism evidence="1">
    <name type="scientific">uncultured organism</name>
    <dbReference type="NCBI Taxonomy" id="155900"/>
    <lineage>
        <taxon>unclassified sequences</taxon>
        <taxon>environmental samples</taxon>
    </lineage>
</organism>
<dbReference type="EMBL" id="LR131283">
    <property type="protein sequence ID" value="VDS02634.1"/>
    <property type="molecule type" value="Genomic_DNA"/>
</dbReference>
<protein>
    <submittedName>
        <fullName evidence="1">Uncharacterized protein</fullName>
    </submittedName>
</protein>
<accession>A0A447I5X1</accession>
<dbReference type="EMBL" id="LR131282">
    <property type="protein sequence ID" value="VDS02596.1"/>
    <property type="molecule type" value="Genomic_DNA"/>
</dbReference>
<dbReference type="AlphaFoldDB" id="A0A447I5X1"/>
<name>A0A447I5X1_9ZZZZ</name>
<reference evidence="1" key="1">
    <citation type="submission" date="2018-12" db="EMBL/GenBank/DDBJ databases">
        <authorList>
            <person name="Laville E."/>
        </authorList>
    </citation>
    <scope>NUCLEOTIDE SEQUENCE</scope>
</reference>
<proteinExistence type="predicted"/>
<dbReference type="EMBL" id="LR131284">
    <property type="protein sequence ID" value="VDS02665.1"/>
    <property type="molecule type" value="Genomic_DNA"/>
</dbReference>
<evidence type="ECO:0000313" key="1">
    <source>
        <dbReference type="EMBL" id="VDS02665.1"/>
    </source>
</evidence>
<sequence>MTKVERKNSLLAEEMTLKYKFLIFPADENSGVYQGFFIFAKKGTKNGKEQRKL</sequence>